<accession>A0A5B7DMG0</accession>
<proteinExistence type="predicted"/>
<organism evidence="2 3">
    <name type="scientific">Portunus trituberculatus</name>
    <name type="common">Swimming crab</name>
    <name type="synonym">Neptunus trituberculatus</name>
    <dbReference type="NCBI Taxonomy" id="210409"/>
    <lineage>
        <taxon>Eukaryota</taxon>
        <taxon>Metazoa</taxon>
        <taxon>Ecdysozoa</taxon>
        <taxon>Arthropoda</taxon>
        <taxon>Crustacea</taxon>
        <taxon>Multicrustacea</taxon>
        <taxon>Malacostraca</taxon>
        <taxon>Eumalacostraca</taxon>
        <taxon>Eucarida</taxon>
        <taxon>Decapoda</taxon>
        <taxon>Pleocyemata</taxon>
        <taxon>Brachyura</taxon>
        <taxon>Eubrachyura</taxon>
        <taxon>Portunoidea</taxon>
        <taxon>Portunidae</taxon>
        <taxon>Portuninae</taxon>
        <taxon>Portunus</taxon>
    </lineage>
</organism>
<evidence type="ECO:0000313" key="2">
    <source>
        <dbReference type="EMBL" id="MPC22618.1"/>
    </source>
</evidence>
<comment type="caution">
    <text evidence="2">The sequence shown here is derived from an EMBL/GenBank/DDBJ whole genome shotgun (WGS) entry which is preliminary data.</text>
</comment>
<name>A0A5B7DMG0_PORTR</name>
<dbReference type="EMBL" id="VSRR010001107">
    <property type="protein sequence ID" value="MPC22618.1"/>
    <property type="molecule type" value="Genomic_DNA"/>
</dbReference>
<evidence type="ECO:0000256" key="1">
    <source>
        <dbReference type="SAM" id="MobiDB-lite"/>
    </source>
</evidence>
<reference evidence="2 3" key="1">
    <citation type="submission" date="2019-05" db="EMBL/GenBank/DDBJ databases">
        <title>Another draft genome of Portunus trituberculatus and its Hox gene families provides insights of decapod evolution.</title>
        <authorList>
            <person name="Jeong J.-H."/>
            <person name="Song I."/>
            <person name="Kim S."/>
            <person name="Choi T."/>
            <person name="Kim D."/>
            <person name="Ryu S."/>
            <person name="Kim W."/>
        </authorList>
    </citation>
    <scope>NUCLEOTIDE SEQUENCE [LARGE SCALE GENOMIC DNA]</scope>
    <source>
        <tissue evidence="2">Muscle</tissue>
    </source>
</reference>
<dbReference type="AlphaFoldDB" id="A0A5B7DMG0"/>
<sequence length="72" mass="8257">MVGFLLGGETGGNYRPYLTNHPILTYPDFLPSFLLLPLHQRVPWESTRETEHPRYVQESDRATFPLTAKGAR</sequence>
<feature type="region of interest" description="Disordered" evidence="1">
    <location>
        <begin position="48"/>
        <end position="72"/>
    </location>
</feature>
<feature type="compositionally biased region" description="Basic and acidic residues" evidence="1">
    <location>
        <begin position="48"/>
        <end position="61"/>
    </location>
</feature>
<dbReference type="Proteomes" id="UP000324222">
    <property type="component" value="Unassembled WGS sequence"/>
</dbReference>
<evidence type="ECO:0000313" key="3">
    <source>
        <dbReference type="Proteomes" id="UP000324222"/>
    </source>
</evidence>
<gene>
    <name evidence="2" type="ORF">E2C01_015636</name>
</gene>
<protein>
    <submittedName>
        <fullName evidence="2">Uncharacterized protein</fullName>
    </submittedName>
</protein>
<keyword evidence="3" id="KW-1185">Reference proteome</keyword>